<dbReference type="InterPro" id="IPR035959">
    <property type="entry name" value="RutC-like_sf"/>
</dbReference>
<dbReference type="PANTHER" id="PTHR11803:SF58">
    <property type="entry name" value="PROTEIN HMF1-RELATED"/>
    <property type="match status" value="1"/>
</dbReference>
<dbReference type="InterPro" id="IPR006175">
    <property type="entry name" value="YjgF/YER057c/UK114"/>
</dbReference>
<proteinExistence type="inferred from homology"/>
<evidence type="ECO:0000256" key="1">
    <source>
        <dbReference type="ARBA" id="ARBA00010552"/>
    </source>
</evidence>
<dbReference type="EMBL" id="FXBL01000004">
    <property type="protein sequence ID" value="SMH44492.1"/>
    <property type="molecule type" value="Genomic_DNA"/>
</dbReference>
<protein>
    <submittedName>
        <fullName evidence="2">Enamine deaminase RidA, house cleaning of reactive enamine intermediates, YjgF/YER057c/UK114 family</fullName>
    </submittedName>
</protein>
<dbReference type="GO" id="GO:0005829">
    <property type="term" value="C:cytosol"/>
    <property type="evidence" value="ECO:0007669"/>
    <property type="project" value="TreeGrafter"/>
</dbReference>
<reference evidence="2 3" key="1">
    <citation type="submission" date="2017-04" db="EMBL/GenBank/DDBJ databases">
        <authorList>
            <person name="Afonso C.L."/>
            <person name="Miller P.J."/>
            <person name="Scott M.A."/>
            <person name="Spackman E."/>
            <person name="Goraichik I."/>
            <person name="Dimitrov K.M."/>
            <person name="Suarez D.L."/>
            <person name="Swayne D.E."/>
        </authorList>
    </citation>
    <scope>NUCLEOTIDE SEQUENCE [LARGE SCALE GENOMIC DNA]</scope>
    <source>
        <strain evidence="2 3">B5P</strain>
    </source>
</reference>
<comment type="similarity">
    <text evidence="1">Belongs to the RutC family.</text>
</comment>
<gene>
    <name evidence="2" type="ORF">SAMN02982922_3062</name>
</gene>
<evidence type="ECO:0000313" key="2">
    <source>
        <dbReference type="EMBL" id="SMH44492.1"/>
    </source>
</evidence>
<dbReference type="Gene3D" id="3.30.1330.40">
    <property type="entry name" value="RutC-like"/>
    <property type="match status" value="1"/>
</dbReference>
<dbReference type="AlphaFoldDB" id="A0A1X7P1L1"/>
<organism evidence="2 3">
    <name type="scientific">Mesorhizobium australicum</name>
    <dbReference type="NCBI Taxonomy" id="536018"/>
    <lineage>
        <taxon>Bacteria</taxon>
        <taxon>Pseudomonadati</taxon>
        <taxon>Pseudomonadota</taxon>
        <taxon>Alphaproteobacteria</taxon>
        <taxon>Hyphomicrobiales</taxon>
        <taxon>Phyllobacteriaceae</taxon>
        <taxon>Mesorhizobium</taxon>
    </lineage>
</organism>
<sequence>MRRTIIPEGLKGVYEQWRYAPAVAANGFIHVCGIVGVSPGGETPSWLGTESSQAFAGASSTTAAGDAGLAALEAVRDPQAQFAVAFETLRDILREGGADLGDIVEITSYHVGISAHMEAFMKVWARYLKEPYPAWTAVGVAELIVPGGLVELRAVAVDPTGG</sequence>
<keyword evidence="3" id="KW-1185">Reference proteome</keyword>
<dbReference type="Pfam" id="PF01042">
    <property type="entry name" value="Ribonuc_L-PSP"/>
    <property type="match status" value="1"/>
</dbReference>
<dbReference type="PANTHER" id="PTHR11803">
    <property type="entry name" value="2-IMINOBUTANOATE/2-IMINOPROPANOATE DEAMINASE RIDA"/>
    <property type="match status" value="1"/>
</dbReference>
<dbReference type="RefSeq" id="WP_176247528.1">
    <property type="nucleotide sequence ID" value="NZ_FXBL01000004.1"/>
</dbReference>
<accession>A0A1X7P1L1</accession>
<dbReference type="SUPFAM" id="SSF55298">
    <property type="entry name" value="YjgF-like"/>
    <property type="match status" value="1"/>
</dbReference>
<dbReference type="Proteomes" id="UP000193083">
    <property type="component" value="Unassembled WGS sequence"/>
</dbReference>
<name>A0A1X7P1L1_9HYPH</name>
<dbReference type="GO" id="GO:0019239">
    <property type="term" value="F:deaminase activity"/>
    <property type="evidence" value="ECO:0007669"/>
    <property type="project" value="TreeGrafter"/>
</dbReference>
<evidence type="ECO:0000313" key="3">
    <source>
        <dbReference type="Proteomes" id="UP000193083"/>
    </source>
</evidence>